<protein>
    <submittedName>
        <fullName evidence="1">Uncharacterized protein</fullName>
    </submittedName>
</protein>
<dbReference type="AlphaFoldDB" id="A0ABD3M8R4"/>
<name>A0ABD3M8R4_9STRA</name>
<reference evidence="1 2" key="1">
    <citation type="submission" date="2024-10" db="EMBL/GenBank/DDBJ databases">
        <title>Updated reference genomes for cyclostephanoid diatoms.</title>
        <authorList>
            <person name="Roberts W.R."/>
            <person name="Alverson A.J."/>
        </authorList>
    </citation>
    <scope>NUCLEOTIDE SEQUENCE [LARGE SCALE GENOMIC DNA]</scope>
    <source>
        <strain evidence="1 2">AJA232-27</strain>
    </source>
</reference>
<dbReference type="SUPFAM" id="SSF88723">
    <property type="entry name" value="PIN domain-like"/>
    <property type="match status" value="1"/>
</dbReference>
<dbReference type="Gene3D" id="3.40.50.1010">
    <property type="entry name" value="5'-nuclease"/>
    <property type="match status" value="1"/>
</dbReference>
<evidence type="ECO:0000313" key="1">
    <source>
        <dbReference type="EMBL" id="KAL3760002.1"/>
    </source>
</evidence>
<gene>
    <name evidence="1" type="ORF">ACHAWU_000625</name>
</gene>
<dbReference type="Proteomes" id="UP001530293">
    <property type="component" value="Unassembled WGS sequence"/>
</dbReference>
<comment type="caution">
    <text evidence="1">The sequence shown here is derived from an EMBL/GenBank/DDBJ whole genome shotgun (WGS) entry which is preliminary data.</text>
</comment>
<proteinExistence type="predicted"/>
<keyword evidence="2" id="KW-1185">Reference proteome</keyword>
<accession>A0ABD3M8R4</accession>
<dbReference type="EMBL" id="JALLBG020000195">
    <property type="protein sequence ID" value="KAL3760002.1"/>
    <property type="molecule type" value="Genomic_DNA"/>
</dbReference>
<organism evidence="1 2">
    <name type="scientific">Discostella pseudostelligera</name>
    <dbReference type="NCBI Taxonomy" id="259834"/>
    <lineage>
        <taxon>Eukaryota</taxon>
        <taxon>Sar</taxon>
        <taxon>Stramenopiles</taxon>
        <taxon>Ochrophyta</taxon>
        <taxon>Bacillariophyta</taxon>
        <taxon>Coscinodiscophyceae</taxon>
        <taxon>Thalassiosirophycidae</taxon>
        <taxon>Stephanodiscales</taxon>
        <taxon>Stephanodiscaceae</taxon>
        <taxon>Discostella</taxon>
    </lineage>
</organism>
<dbReference type="InterPro" id="IPR029060">
    <property type="entry name" value="PIN-like_dom_sf"/>
</dbReference>
<sequence length="343" mass="37144">MTSRVRPKVTIDASLIGYKYLGTSLHPSNGVHLICAALANRNIDVLIVCDPPTRHHSKRAHHQRIGKKEAARLKLMLCRMELSCAGDDSENIRRITDEIRKLENGESRAFLPANFVQRLQQLVSTHESQGKGGISIEIAPFQADPSMADVAISGGCEAIFSGDSDFAMYVGPGGPDKLGDIMIRDIKINQKQSTVTSCVIVTGQEEVANKIEGLFNNRGLSDVFHTRPKFPLFNKVGDPKMRALIALALGCDALPGGVPGLGASSLSNLLQTCNCNDVHGLHLEFATKLTSQKKALIKQPDALLCLANSLIYEKTTSVAGYMHHAPVTIEKYNEAFAAAETSL</sequence>
<evidence type="ECO:0000313" key="2">
    <source>
        <dbReference type="Proteomes" id="UP001530293"/>
    </source>
</evidence>